<evidence type="ECO:0000256" key="16">
    <source>
        <dbReference type="PIRSR" id="PIRSR006769-3"/>
    </source>
</evidence>
<reference evidence="18" key="1">
    <citation type="submission" date="2016-04" db="EMBL/GenBank/DDBJ databases">
        <authorList>
            <person name="Evans L.H."/>
            <person name="Alamgir A."/>
            <person name="Owens N."/>
            <person name="Weber N.D."/>
            <person name="Virtaneva K."/>
            <person name="Barbian K."/>
            <person name="Babar A."/>
            <person name="Rosenke K."/>
        </authorList>
    </citation>
    <scope>NUCLEOTIDE SEQUENCE</scope>
    <source>
        <strain evidence="18">86-2</strain>
    </source>
</reference>
<dbReference type="EC" id="3.5.4.26" evidence="13"/>
<dbReference type="NCBIfam" id="TIGR00326">
    <property type="entry name" value="eubact_ribD"/>
    <property type="match status" value="1"/>
</dbReference>
<name>A0A212K5Y2_9BACT</name>
<evidence type="ECO:0000256" key="12">
    <source>
        <dbReference type="ARBA" id="ARBA00023268"/>
    </source>
</evidence>
<comment type="similarity">
    <text evidence="5 13">In the C-terminal section; belongs to the HTP reductase family.</text>
</comment>
<feature type="binding site" evidence="15">
    <location>
        <position position="208"/>
    </location>
    <ligand>
        <name>NADP(+)</name>
        <dbReference type="ChEBI" id="CHEBI:58349"/>
    </ligand>
</feature>
<feature type="binding site" evidence="16">
    <location>
        <position position="51"/>
    </location>
    <ligand>
        <name>Zn(2+)</name>
        <dbReference type="ChEBI" id="CHEBI:29105"/>
        <note>catalytic</note>
    </ligand>
</feature>
<evidence type="ECO:0000256" key="10">
    <source>
        <dbReference type="ARBA" id="ARBA00022857"/>
    </source>
</evidence>
<dbReference type="InterPro" id="IPR002734">
    <property type="entry name" value="RibDG_C"/>
</dbReference>
<feature type="binding site" evidence="15">
    <location>
        <position position="204"/>
    </location>
    <ligand>
        <name>NADP(+)</name>
        <dbReference type="ChEBI" id="CHEBI:58349"/>
    </ligand>
</feature>
<evidence type="ECO:0000256" key="5">
    <source>
        <dbReference type="ARBA" id="ARBA00007417"/>
    </source>
</evidence>
<evidence type="ECO:0000313" key="18">
    <source>
        <dbReference type="EMBL" id="SBW06905.1"/>
    </source>
</evidence>
<evidence type="ECO:0000259" key="17">
    <source>
        <dbReference type="PROSITE" id="PS51747"/>
    </source>
</evidence>
<keyword evidence="7 13" id="KW-0479">Metal-binding</keyword>
<dbReference type="PANTHER" id="PTHR38011:SF7">
    <property type="entry name" value="2,5-DIAMINO-6-RIBOSYLAMINO-4(3H)-PYRIMIDINONE 5'-PHOSPHATE REDUCTASE"/>
    <property type="match status" value="1"/>
</dbReference>
<dbReference type="Pfam" id="PF01872">
    <property type="entry name" value="RibD_C"/>
    <property type="match status" value="1"/>
</dbReference>
<comment type="pathway">
    <text evidence="3 13">Cofactor biosynthesis; riboflavin biosynthesis; 5-amino-6-(D-ribitylamino)uracil from GTP: step 3/4.</text>
</comment>
<dbReference type="Gene3D" id="3.40.430.10">
    <property type="entry name" value="Dihydrofolate Reductase, subunit A"/>
    <property type="match status" value="1"/>
</dbReference>
<dbReference type="SUPFAM" id="SSF53927">
    <property type="entry name" value="Cytidine deaminase-like"/>
    <property type="match status" value="1"/>
</dbReference>
<keyword evidence="6 13" id="KW-0686">Riboflavin biosynthesis</keyword>
<keyword evidence="12" id="KW-0511">Multifunctional enzyme</keyword>
<dbReference type="EMBL" id="FLUL01000001">
    <property type="protein sequence ID" value="SBW06905.1"/>
    <property type="molecule type" value="Genomic_DNA"/>
</dbReference>
<dbReference type="FunFam" id="3.40.140.10:FF:000025">
    <property type="entry name" value="Riboflavin biosynthesis protein RibD"/>
    <property type="match status" value="1"/>
</dbReference>
<dbReference type="UniPathway" id="UPA00275">
    <property type="reaction ID" value="UER00401"/>
</dbReference>
<feature type="binding site" evidence="15">
    <location>
        <position position="157"/>
    </location>
    <ligand>
        <name>NADP(+)</name>
        <dbReference type="ChEBI" id="CHEBI:58349"/>
    </ligand>
</feature>
<sequence>MTVDEKYMYRCLQLALNGKGFVSPNPMVGAVVVHNDKIIGEGFHREYGKAHAEVNAIASVKDKSLLKESTIYVSLEPCAHQGKTPPCAQLIIDNQIPHVVIACLDPYPAVSGRGIKMLQDAGIKVDVGILEREAWELNKEFFTIQTKGRPYIYLKWAQTQDGFIDKARDEKDIPQPTPISNEFSKMLVHKKRAVVPAIMIGTNTAIKDNPSLTTRHWYGKNPVRVILDRQGRIPLDYTIFDGKVETIVFTEKESFPKLEKVTFIQIPFDENLLENIFTTLKKRKIISVLVEGGQELLQSIIDKRLWDEAFIEISGITFNNGVRAPIIAGHILNEINWGASKHIHIRLA</sequence>
<dbReference type="PROSITE" id="PS51747">
    <property type="entry name" value="CYT_DCMP_DEAMINASES_2"/>
    <property type="match status" value="1"/>
</dbReference>
<evidence type="ECO:0000256" key="11">
    <source>
        <dbReference type="ARBA" id="ARBA00023002"/>
    </source>
</evidence>
<dbReference type="GO" id="GO:0008270">
    <property type="term" value="F:zinc ion binding"/>
    <property type="evidence" value="ECO:0007669"/>
    <property type="project" value="InterPro"/>
</dbReference>
<dbReference type="PROSITE" id="PS00903">
    <property type="entry name" value="CYT_DCMP_DEAMINASES_1"/>
    <property type="match status" value="1"/>
</dbReference>
<evidence type="ECO:0000256" key="2">
    <source>
        <dbReference type="ARBA" id="ARBA00004882"/>
    </source>
</evidence>
<evidence type="ECO:0000256" key="9">
    <source>
        <dbReference type="ARBA" id="ARBA00022833"/>
    </source>
</evidence>
<feature type="binding site" evidence="15">
    <location>
        <position position="212"/>
    </location>
    <ligand>
        <name>substrate</name>
    </ligand>
</feature>
<dbReference type="InterPro" id="IPR004794">
    <property type="entry name" value="Eubact_RibD"/>
</dbReference>
<feature type="binding site" evidence="15">
    <location>
        <position position="291"/>
    </location>
    <ligand>
        <name>substrate</name>
    </ligand>
</feature>
<evidence type="ECO:0000256" key="1">
    <source>
        <dbReference type="ARBA" id="ARBA00002151"/>
    </source>
</evidence>
<keyword evidence="10 13" id="KW-0521">NADP</keyword>
<gene>
    <name evidence="18" type="primary">ribD</name>
    <name evidence="18" type="ORF">KL86DYS2_13063</name>
</gene>
<dbReference type="PANTHER" id="PTHR38011">
    <property type="entry name" value="DIHYDROFOLATE REDUCTASE FAMILY PROTEIN (AFU_ORTHOLOGUE AFUA_8G06820)"/>
    <property type="match status" value="1"/>
</dbReference>
<protein>
    <recommendedName>
        <fullName evidence="13">Riboflavin biosynthesis protein RibD</fullName>
    </recommendedName>
    <domain>
        <recommendedName>
            <fullName evidence="13">Diaminohydroxyphosphoribosylaminopyrimidine deaminase</fullName>
            <shortName evidence="13">DRAP deaminase</shortName>
            <ecNumber evidence="13">3.5.4.26</ecNumber>
        </recommendedName>
        <alternativeName>
            <fullName evidence="13">Riboflavin-specific deaminase</fullName>
        </alternativeName>
    </domain>
    <domain>
        <recommendedName>
            <fullName evidence="13">5-amino-6-(5-phosphoribosylamino)uracil reductase</fullName>
            <ecNumber evidence="13">1.1.1.193</ecNumber>
        </recommendedName>
        <alternativeName>
            <fullName evidence="13">HTP reductase</fullName>
        </alternativeName>
    </domain>
</protein>
<evidence type="ECO:0000256" key="3">
    <source>
        <dbReference type="ARBA" id="ARBA00004910"/>
    </source>
</evidence>
<dbReference type="PIRSF" id="PIRSF006769">
    <property type="entry name" value="RibD"/>
    <property type="match status" value="1"/>
</dbReference>
<feature type="binding site" evidence="16">
    <location>
        <position position="87"/>
    </location>
    <ligand>
        <name>Zn(2+)</name>
        <dbReference type="ChEBI" id="CHEBI:29105"/>
        <note>catalytic</note>
    </ligand>
</feature>
<dbReference type="InterPro" id="IPR002125">
    <property type="entry name" value="CMP_dCMP_dom"/>
</dbReference>
<dbReference type="InterPro" id="IPR016192">
    <property type="entry name" value="APOBEC/CMP_deaminase_Zn-bd"/>
</dbReference>
<feature type="domain" description="CMP/dCMP-type deaminase" evidence="17">
    <location>
        <begin position="2"/>
        <end position="125"/>
    </location>
</feature>
<comment type="catalytic activity">
    <reaction evidence="13">
        <text>5-amino-6-(5-phospho-D-ribitylamino)uracil + NADP(+) = 5-amino-6-(5-phospho-D-ribosylamino)uracil + NADPH + H(+)</text>
        <dbReference type="Rhea" id="RHEA:17845"/>
        <dbReference type="ChEBI" id="CHEBI:15378"/>
        <dbReference type="ChEBI" id="CHEBI:57783"/>
        <dbReference type="ChEBI" id="CHEBI:58349"/>
        <dbReference type="ChEBI" id="CHEBI:58421"/>
        <dbReference type="ChEBI" id="CHEBI:58453"/>
        <dbReference type="EC" id="1.1.1.193"/>
    </reaction>
</comment>
<dbReference type="CDD" id="cd01284">
    <property type="entry name" value="Riboflavin_deaminase-reductase"/>
    <property type="match status" value="1"/>
</dbReference>
<dbReference type="GO" id="GO:0009231">
    <property type="term" value="P:riboflavin biosynthetic process"/>
    <property type="evidence" value="ECO:0007669"/>
    <property type="project" value="UniProtKB-UniPathway"/>
</dbReference>
<keyword evidence="11 13" id="KW-0560">Oxidoreductase</keyword>
<dbReference type="EC" id="1.1.1.193" evidence="13"/>
<dbReference type="GO" id="GO:0008703">
    <property type="term" value="F:5-amino-6-(5-phosphoribosylamino)uracil reductase activity"/>
    <property type="evidence" value="ECO:0007669"/>
    <property type="project" value="UniProtKB-EC"/>
</dbReference>
<dbReference type="Gene3D" id="3.40.140.10">
    <property type="entry name" value="Cytidine Deaminase, domain 2"/>
    <property type="match status" value="1"/>
</dbReference>
<organism evidence="18">
    <name type="scientific">uncultured Dysgonomonas sp</name>
    <dbReference type="NCBI Taxonomy" id="206096"/>
    <lineage>
        <taxon>Bacteria</taxon>
        <taxon>Pseudomonadati</taxon>
        <taxon>Bacteroidota</taxon>
        <taxon>Bacteroidia</taxon>
        <taxon>Bacteroidales</taxon>
        <taxon>Dysgonomonadaceae</taxon>
        <taxon>Dysgonomonas</taxon>
        <taxon>environmental samples</taxon>
    </lineage>
</organism>
<feature type="binding site" evidence="15">
    <location>
        <position position="215"/>
    </location>
    <ligand>
        <name>substrate</name>
    </ligand>
</feature>
<evidence type="ECO:0000256" key="13">
    <source>
        <dbReference type="PIRNR" id="PIRNR006769"/>
    </source>
</evidence>
<evidence type="ECO:0000256" key="8">
    <source>
        <dbReference type="ARBA" id="ARBA00022801"/>
    </source>
</evidence>
<feature type="binding site" evidence="15">
    <location>
        <position position="192"/>
    </location>
    <ligand>
        <name>substrate</name>
    </ligand>
</feature>
<proteinExistence type="inferred from homology"/>
<evidence type="ECO:0000256" key="4">
    <source>
        <dbReference type="ARBA" id="ARBA00005259"/>
    </source>
</evidence>
<accession>A0A212K5Y2</accession>
<feature type="active site" description="Proton donor" evidence="14">
    <location>
        <position position="53"/>
    </location>
</feature>
<dbReference type="SUPFAM" id="SSF53597">
    <property type="entry name" value="Dihydrofolate reductase-like"/>
    <property type="match status" value="1"/>
</dbReference>
<comment type="function">
    <text evidence="1 13">Converts 2,5-diamino-6-(ribosylamino)-4(3h)-pyrimidinone 5'-phosphate into 5-amino-6-(ribosylamino)-2,4(1h,3h)-pyrimidinedione 5'-phosphate.</text>
</comment>
<evidence type="ECO:0000256" key="6">
    <source>
        <dbReference type="ARBA" id="ARBA00022619"/>
    </source>
</evidence>
<dbReference type="Pfam" id="PF00383">
    <property type="entry name" value="dCMP_cyt_deam_1"/>
    <property type="match status" value="1"/>
</dbReference>
<comment type="catalytic activity">
    <reaction evidence="13">
        <text>2,5-diamino-6-hydroxy-4-(5-phosphoribosylamino)-pyrimidine + H2O + H(+) = 5-amino-6-(5-phospho-D-ribosylamino)uracil + NH4(+)</text>
        <dbReference type="Rhea" id="RHEA:21868"/>
        <dbReference type="ChEBI" id="CHEBI:15377"/>
        <dbReference type="ChEBI" id="CHEBI:15378"/>
        <dbReference type="ChEBI" id="CHEBI:28938"/>
        <dbReference type="ChEBI" id="CHEBI:58453"/>
        <dbReference type="ChEBI" id="CHEBI:58614"/>
        <dbReference type="EC" id="3.5.4.26"/>
    </reaction>
</comment>
<feature type="binding site" evidence="15">
    <location>
        <begin position="293"/>
        <end position="299"/>
    </location>
    <ligand>
        <name>NADP(+)</name>
        <dbReference type="ChEBI" id="CHEBI:58349"/>
    </ligand>
</feature>
<dbReference type="GO" id="GO:0008835">
    <property type="term" value="F:diaminohydroxyphosphoribosylaminopyrimidine deaminase activity"/>
    <property type="evidence" value="ECO:0007669"/>
    <property type="project" value="UniProtKB-EC"/>
</dbReference>
<keyword evidence="8 13" id="KW-0378">Hydrolase</keyword>
<dbReference type="InterPro" id="IPR050765">
    <property type="entry name" value="Riboflavin_Biosynth_HTPR"/>
</dbReference>
<comment type="cofactor">
    <cofactor evidence="13 16">
        <name>Zn(2+)</name>
        <dbReference type="ChEBI" id="CHEBI:29105"/>
    </cofactor>
    <text evidence="13 16">Binds 1 zinc ion.</text>
</comment>
<evidence type="ECO:0000256" key="7">
    <source>
        <dbReference type="ARBA" id="ARBA00022723"/>
    </source>
</evidence>
<dbReference type="InterPro" id="IPR016193">
    <property type="entry name" value="Cytidine_deaminase-like"/>
</dbReference>
<evidence type="ECO:0000256" key="15">
    <source>
        <dbReference type="PIRSR" id="PIRSR006769-2"/>
    </source>
</evidence>
<feature type="binding site" evidence="16">
    <location>
        <position position="78"/>
    </location>
    <ligand>
        <name>Zn(2+)</name>
        <dbReference type="ChEBI" id="CHEBI:29105"/>
        <note>catalytic</note>
    </ligand>
</feature>
<comment type="similarity">
    <text evidence="4 13">In the N-terminal section; belongs to the cytidine and deoxycytidylate deaminase family.</text>
</comment>
<evidence type="ECO:0000256" key="14">
    <source>
        <dbReference type="PIRSR" id="PIRSR006769-1"/>
    </source>
</evidence>
<dbReference type="InterPro" id="IPR024072">
    <property type="entry name" value="DHFR-like_dom_sf"/>
</dbReference>
<dbReference type="AlphaFoldDB" id="A0A212K5Y2"/>
<dbReference type="RefSeq" id="WP_283686702.1">
    <property type="nucleotide sequence ID" value="NZ_LT599021.1"/>
</dbReference>
<comment type="pathway">
    <text evidence="2 13">Cofactor biosynthesis; riboflavin biosynthesis; 5-amino-6-(D-ribitylamino)uracil from GTP: step 2/4.</text>
</comment>
<keyword evidence="9 13" id="KW-0862">Zinc</keyword>